<dbReference type="Proteomes" id="UP000610558">
    <property type="component" value="Unassembled WGS sequence"/>
</dbReference>
<reference evidence="1" key="1">
    <citation type="submission" date="2020-09" db="EMBL/GenBank/DDBJ databases">
        <authorList>
            <person name="Yoon J.-W."/>
        </authorList>
    </citation>
    <scope>NUCLEOTIDE SEQUENCE</scope>
    <source>
        <strain evidence="1">KMU-158</strain>
    </source>
</reference>
<evidence type="ECO:0000313" key="1">
    <source>
        <dbReference type="EMBL" id="MBD2859083.1"/>
    </source>
</evidence>
<dbReference type="AlphaFoldDB" id="A0A927GWF9"/>
<evidence type="ECO:0000313" key="2">
    <source>
        <dbReference type="Proteomes" id="UP000610558"/>
    </source>
</evidence>
<comment type="caution">
    <text evidence="1">The sequence shown here is derived from an EMBL/GenBank/DDBJ whole genome shotgun (WGS) entry which is preliminary data.</text>
</comment>
<accession>A0A927GWF9</accession>
<keyword evidence="2" id="KW-1185">Reference proteome</keyword>
<name>A0A927GWF9_9GAMM</name>
<organism evidence="1 2">
    <name type="scientific">Spongiibacter pelagi</name>
    <dbReference type="NCBI Taxonomy" id="2760804"/>
    <lineage>
        <taxon>Bacteria</taxon>
        <taxon>Pseudomonadati</taxon>
        <taxon>Pseudomonadota</taxon>
        <taxon>Gammaproteobacteria</taxon>
        <taxon>Cellvibrionales</taxon>
        <taxon>Spongiibacteraceae</taxon>
        <taxon>Spongiibacter</taxon>
    </lineage>
</organism>
<protein>
    <submittedName>
        <fullName evidence="1">Uncharacterized protein</fullName>
    </submittedName>
</protein>
<proteinExistence type="predicted"/>
<gene>
    <name evidence="1" type="ORF">IB286_08675</name>
</gene>
<dbReference type="EMBL" id="JACXLD010000004">
    <property type="protein sequence ID" value="MBD2859083.1"/>
    <property type="molecule type" value="Genomic_DNA"/>
</dbReference>
<dbReference type="RefSeq" id="WP_190764540.1">
    <property type="nucleotide sequence ID" value="NZ_JACXLD010000004.1"/>
</dbReference>
<sequence>MRFSDLAFFVDLRCFSACDFYEDFLDQLNTDSLFDALKRIELLDGKTAREDAFSRLMIAAEQAVQNGWIKSVSQLLPKSLELMSDVTYLIGRFERSERAAILFAFSEGIDLEDVVMMRRGDLDGLNLAPATNQIVGRLTPHFRSDWLFWRDINGVAMPLSNLPKRWDEKMPMSWNMFNRTFRQRWEKTQTDTREKIA</sequence>